<dbReference type="AlphaFoldDB" id="L9X9Q6"/>
<dbReference type="STRING" id="1227499.C493_07194"/>
<organism evidence="2 3">
    <name type="scientific">Natronolimnohabitans innermongolicus JCM 12255</name>
    <dbReference type="NCBI Taxonomy" id="1227499"/>
    <lineage>
        <taxon>Archaea</taxon>
        <taxon>Methanobacteriati</taxon>
        <taxon>Methanobacteriota</taxon>
        <taxon>Stenosarchaea group</taxon>
        <taxon>Halobacteria</taxon>
        <taxon>Halobacteriales</taxon>
        <taxon>Natrialbaceae</taxon>
        <taxon>Natronolimnohabitans</taxon>
    </lineage>
</organism>
<dbReference type="RefSeq" id="WP_007258740.1">
    <property type="nucleotide sequence ID" value="NZ_AOHZ01000035.1"/>
</dbReference>
<protein>
    <recommendedName>
        <fullName evidence="1">GmrSD restriction endonucleases N-terminal domain-containing protein</fullName>
    </recommendedName>
</protein>
<feature type="domain" description="GmrSD restriction endonucleases N-terminal" evidence="1">
    <location>
        <begin position="6"/>
        <end position="284"/>
    </location>
</feature>
<name>L9X9Q6_9EURY</name>
<evidence type="ECO:0000313" key="3">
    <source>
        <dbReference type="Proteomes" id="UP000011602"/>
    </source>
</evidence>
<reference evidence="2 3" key="1">
    <citation type="journal article" date="2014" name="PLoS Genet.">
        <title>Phylogenetically driven sequencing of extremely halophilic archaea reveals strategies for static and dynamic osmo-response.</title>
        <authorList>
            <person name="Becker E.A."/>
            <person name="Seitzer P.M."/>
            <person name="Tritt A."/>
            <person name="Larsen D."/>
            <person name="Krusor M."/>
            <person name="Yao A.I."/>
            <person name="Wu D."/>
            <person name="Madern D."/>
            <person name="Eisen J.A."/>
            <person name="Darling A.E."/>
            <person name="Facciotti M.T."/>
        </authorList>
    </citation>
    <scope>NUCLEOTIDE SEQUENCE [LARGE SCALE GENOMIC DNA]</scope>
    <source>
        <strain evidence="2 3">JCM 12255</strain>
    </source>
</reference>
<dbReference type="PATRIC" id="fig|1227499.3.peg.1457"/>
<dbReference type="InterPro" id="IPR004919">
    <property type="entry name" value="GmrSD_N"/>
</dbReference>
<gene>
    <name evidence="2" type="ORF">C493_07194</name>
</gene>
<dbReference type="Proteomes" id="UP000011602">
    <property type="component" value="Unassembled WGS sequence"/>
</dbReference>
<comment type="caution">
    <text evidence="2">The sequence shown here is derived from an EMBL/GenBank/DDBJ whole genome shotgun (WGS) entry which is preliminary data.</text>
</comment>
<dbReference type="Pfam" id="PF03235">
    <property type="entry name" value="GmrSD_N"/>
    <property type="match status" value="1"/>
</dbReference>
<sequence>MMETLEDFVSKLNERAFLPGLQREFVWDEEQIAMLFDSFIRGYPVGQVTLWDVDSAEDNFTTYEFIRKYIDGDGRVPRRVRDRDARRYNKRVAVEDIICDYLVIDGQQRLNSAYVGLCGSLFTYSGGSAGSRADERFWSEKVLCINLLGSPEYRDADGLRLAGDYEFEFRATDSLDPESEIGYERTLTSDSDVHRLWFPVHEFVTENGAERETSTVDHEVEQQIENLELSATGPQRRALHRVAQRVVTKFRQNVLGYELPSTTVKYSSQEVHTIFSRINLAGESPQPYQYTQSLLATYCPYTEEDAFHPREKLKSHIETLSDRHPDFETEITRQFLTRCLVYLINEDLLQTSVEAFSKDEEVKDMRNKWIAPDDMGNPHGRFETAIDRGFQTVGNVGLTPKSMPSILLVALLAKFYYENPDAEVNEANERAAFRFVAKSQLLNALTGSQARSMAQSLSDLRPEDGFETFPGDQLLDDMDLHLTAEHVDKAVENARYDNGASEGDTFTHKGVAAILALLDEGHADLDIERLSVDHIYPQACADDIPTVGPDSGGVKIHRIGNLQLLDAAENRRKGNTLPEEWLSGLGEAEADHYRTVNRYPEGITLTLENYQEFVERREVAMKEALKEKYAVSAVEP</sequence>
<accession>L9X9Q6</accession>
<evidence type="ECO:0000259" key="1">
    <source>
        <dbReference type="Pfam" id="PF03235"/>
    </source>
</evidence>
<dbReference type="eggNOG" id="arCOG05223">
    <property type="taxonomic scope" value="Archaea"/>
</dbReference>
<proteinExistence type="predicted"/>
<keyword evidence="3" id="KW-1185">Reference proteome</keyword>
<dbReference type="PANTHER" id="PTHR37292">
    <property type="entry name" value="VNG6097C"/>
    <property type="match status" value="1"/>
</dbReference>
<dbReference type="OrthoDB" id="240912at2157"/>
<dbReference type="EMBL" id="AOHZ01000035">
    <property type="protein sequence ID" value="ELY58342.1"/>
    <property type="molecule type" value="Genomic_DNA"/>
</dbReference>
<dbReference type="PANTHER" id="PTHR37292:SF2">
    <property type="entry name" value="DUF262 DOMAIN-CONTAINING PROTEIN"/>
    <property type="match status" value="1"/>
</dbReference>
<evidence type="ECO:0000313" key="2">
    <source>
        <dbReference type="EMBL" id="ELY58342.1"/>
    </source>
</evidence>